<gene>
    <name evidence="1" type="ORF">ENV82_05075</name>
</gene>
<sequence>MKKKKGQISLHTLIIFLALYSERVLENLLGNGWNYRRIYSVAQSLKLVRLNADSKQYLMRTELKEEMKLLIRSLGIQFPKRLIKV</sequence>
<organism evidence="1">
    <name type="scientific">Caldisericum exile</name>
    <dbReference type="NCBI Taxonomy" id="693075"/>
    <lineage>
        <taxon>Bacteria</taxon>
        <taxon>Pseudomonadati</taxon>
        <taxon>Caldisericota/Cryosericota group</taxon>
        <taxon>Caldisericota</taxon>
        <taxon>Caldisericia</taxon>
        <taxon>Caldisericales</taxon>
        <taxon>Caldisericaceae</taxon>
        <taxon>Caldisericum</taxon>
    </lineage>
</organism>
<name>A0A7C4Y662_9BACT</name>
<protein>
    <submittedName>
        <fullName evidence="1">Uncharacterized protein</fullName>
    </submittedName>
</protein>
<dbReference type="EMBL" id="DTHV01000151">
    <property type="protein sequence ID" value="HGW60782.1"/>
    <property type="molecule type" value="Genomic_DNA"/>
</dbReference>
<evidence type="ECO:0000313" key="1">
    <source>
        <dbReference type="EMBL" id="HGW60782.1"/>
    </source>
</evidence>
<dbReference type="AlphaFoldDB" id="A0A7C4Y662"/>
<proteinExistence type="predicted"/>
<accession>A0A7C4Y662</accession>
<comment type="caution">
    <text evidence="1">The sequence shown here is derived from an EMBL/GenBank/DDBJ whole genome shotgun (WGS) entry which is preliminary data.</text>
</comment>
<reference evidence="1" key="1">
    <citation type="journal article" date="2020" name="mSystems">
        <title>Genome- and Community-Level Interaction Insights into Carbon Utilization and Element Cycling Functions of Hydrothermarchaeota in Hydrothermal Sediment.</title>
        <authorList>
            <person name="Zhou Z."/>
            <person name="Liu Y."/>
            <person name="Xu W."/>
            <person name="Pan J."/>
            <person name="Luo Z.H."/>
            <person name="Li M."/>
        </authorList>
    </citation>
    <scope>NUCLEOTIDE SEQUENCE [LARGE SCALE GENOMIC DNA]</scope>
    <source>
        <strain evidence="1">SpSt-794</strain>
    </source>
</reference>